<sequence length="609" mass="66049">MGDIYALLVGINQYQDPRLNNLAGCVNDVRDAVAFLKQHRRPDTGLDVNELLDDEATGEAIVSGIRQHLGQAGPGDVALFWFSGHGATEPVGDFWYLESNGEELQTLVCADSRVAGRPDLLDKELAVLLGGVAERGCHVVAILDSCHSGGATRDGVTYRAADQATEKPSYRLLPDLAGHYADGPPPVRHVLMAACRPEEKAGEALAEGDVRGRFSHALLQVMAAAPAGTTYRDLVLLARNQVEQRTATQRPIVFPEGRGLADAPLFGGGAIVDPPTFTMRHGKRGWQGNAGAAHGIAAGRTRFAVEGARPALEVDVTAVETGFSLVAPLDWEPDKTTVYRLVLACPPHPVLFGIHAADTGALRAAFADDDPYVRLVGVEDAELILEPRPDGVRLLDRGNERIASLDSLHGVEHLHHIARWWRVLTLHNDDSAIAYGVLLEIVVPRPGEDRLSPQAVATPPDGDGVLRLSYADDGTPPGCFLRLRNTTGRPLHCVLLDLTERFGIDDVYLPDGLVRAGATVAVSEGEVIDVLVPEGWPTEYHDWLVLIVSTDEIDASPYRLARFDPSRFEPSRDVHPRRRRRGDSVPVEGDWWTCVLPVVTTGPRQGETR</sequence>
<name>A0A2T0KLZ5_9ACTN</name>
<keyword evidence="3" id="KW-1185">Reference proteome</keyword>
<dbReference type="OrthoDB" id="8447555at2"/>
<dbReference type="GO" id="GO:0006508">
    <property type="term" value="P:proteolysis"/>
    <property type="evidence" value="ECO:0007669"/>
    <property type="project" value="InterPro"/>
</dbReference>
<dbReference type="EMBL" id="PVMZ01000002">
    <property type="protein sequence ID" value="PRX24650.1"/>
    <property type="molecule type" value="Genomic_DNA"/>
</dbReference>
<accession>A0A2T0KLZ5</accession>
<dbReference type="PANTHER" id="PTHR48104">
    <property type="entry name" value="METACASPASE-4"/>
    <property type="match status" value="1"/>
</dbReference>
<comment type="caution">
    <text evidence="2">The sequence shown here is derived from an EMBL/GenBank/DDBJ whole genome shotgun (WGS) entry which is preliminary data.</text>
</comment>
<evidence type="ECO:0000313" key="2">
    <source>
        <dbReference type="EMBL" id="PRX24650.1"/>
    </source>
</evidence>
<dbReference type="GO" id="GO:0004197">
    <property type="term" value="F:cysteine-type endopeptidase activity"/>
    <property type="evidence" value="ECO:0007669"/>
    <property type="project" value="InterPro"/>
</dbReference>
<dbReference type="PANTHER" id="PTHR48104:SF30">
    <property type="entry name" value="METACASPASE-1"/>
    <property type="match status" value="1"/>
</dbReference>
<dbReference type="RefSeq" id="WP_106316126.1">
    <property type="nucleotide sequence ID" value="NZ_BOMO01000013.1"/>
</dbReference>
<dbReference type="GO" id="GO:0005737">
    <property type="term" value="C:cytoplasm"/>
    <property type="evidence" value="ECO:0007669"/>
    <property type="project" value="TreeGrafter"/>
</dbReference>
<organism evidence="2 3">
    <name type="scientific">Actinoplanes italicus</name>
    <dbReference type="NCBI Taxonomy" id="113567"/>
    <lineage>
        <taxon>Bacteria</taxon>
        <taxon>Bacillati</taxon>
        <taxon>Actinomycetota</taxon>
        <taxon>Actinomycetes</taxon>
        <taxon>Micromonosporales</taxon>
        <taxon>Micromonosporaceae</taxon>
        <taxon>Actinoplanes</taxon>
    </lineage>
</organism>
<dbReference type="Pfam" id="PF00656">
    <property type="entry name" value="Peptidase_C14"/>
    <property type="match status" value="1"/>
</dbReference>
<dbReference type="Proteomes" id="UP000239415">
    <property type="component" value="Unassembled WGS sequence"/>
</dbReference>
<dbReference type="InterPro" id="IPR029030">
    <property type="entry name" value="Caspase-like_dom_sf"/>
</dbReference>
<gene>
    <name evidence="2" type="ORF">CLV67_102428</name>
</gene>
<feature type="domain" description="Peptidase C14 caspase" evidence="1">
    <location>
        <begin position="5"/>
        <end position="253"/>
    </location>
</feature>
<evidence type="ECO:0000259" key="1">
    <source>
        <dbReference type="Pfam" id="PF00656"/>
    </source>
</evidence>
<dbReference type="InterPro" id="IPR050452">
    <property type="entry name" value="Metacaspase"/>
</dbReference>
<dbReference type="Gene3D" id="3.40.50.1460">
    <property type="match status" value="1"/>
</dbReference>
<dbReference type="SUPFAM" id="SSF52129">
    <property type="entry name" value="Caspase-like"/>
    <property type="match status" value="1"/>
</dbReference>
<reference evidence="2 3" key="1">
    <citation type="submission" date="2018-03" db="EMBL/GenBank/DDBJ databases">
        <title>Genomic Encyclopedia of Archaeal and Bacterial Type Strains, Phase II (KMG-II): from individual species to whole genera.</title>
        <authorList>
            <person name="Goeker M."/>
        </authorList>
    </citation>
    <scope>NUCLEOTIDE SEQUENCE [LARGE SCALE GENOMIC DNA]</scope>
    <source>
        <strain evidence="2 3">DSM 43146</strain>
    </source>
</reference>
<dbReference type="AlphaFoldDB" id="A0A2T0KLZ5"/>
<proteinExistence type="predicted"/>
<evidence type="ECO:0000313" key="3">
    <source>
        <dbReference type="Proteomes" id="UP000239415"/>
    </source>
</evidence>
<dbReference type="InterPro" id="IPR011600">
    <property type="entry name" value="Pept_C14_caspase"/>
</dbReference>
<protein>
    <submittedName>
        <fullName evidence="2">Caspase domain-containing protein</fullName>
    </submittedName>
</protein>